<dbReference type="NCBIfam" id="NF033542">
    <property type="entry name" value="transpos_IS110"/>
    <property type="match status" value="1"/>
</dbReference>
<dbReference type="InterPro" id="IPR002525">
    <property type="entry name" value="Transp_IS110-like_N"/>
</dbReference>
<dbReference type="AlphaFoldDB" id="A0A4P6YVG8"/>
<protein>
    <submittedName>
        <fullName evidence="3">IS110 family transposase</fullName>
    </submittedName>
</protein>
<evidence type="ECO:0000259" key="2">
    <source>
        <dbReference type="Pfam" id="PF02371"/>
    </source>
</evidence>
<dbReference type="Pfam" id="PF02371">
    <property type="entry name" value="Transposase_20"/>
    <property type="match status" value="1"/>
</dbReference>
<evidence type="ECO:0000313" key="4">
    <source>
        <dbReference type="Proteomes" id="UP000292886"/>
    </source>
</evidence>
<gene>
    <name evidence="3" type="ORF">EQG49_10105</name>
</gene>
<evidence type="ECO:0000313" key="3">
    <source>
        <dbReference type="EMBL" id="QBO36788.1"/>
    </source>
</evidence>
<reference evidence="4" key="1">
    <citation type="submission" date="2019-03" db="EMBL/GenBank/DDBJ databases">
        <title>Weissella sp. 26KH-42 Genome sequencing.</title>
        <authorList>
            <person name="Heo J."/>
            <person name="Kim S.-J."/>
            <person name="Kim J.-S."/>
            <person name="Hong S.-B."/>
            <person name="Kwon S.-W."/>
        </authorList>
    </citation>
    <scope>NUCLEOTIDE SEQUENCE [LARGE SCALE GENOMIC DNA]</scope>
    <source>
        <strain evidence="4">26KH-42</strain>
    </source>
</reference>
<sequence>MDVAHTHVCGIDVHKKSVSVCLLIGVFDTNRPKKLQKPFDTTVAGLKQLAEWLDDHEIELTVMESTGQYWRPVWTVLAQHSSTTLRLVNPQHIKSIPGRKTDIKDAQWIAELSRCGLIRPSYVPDIKTIELRESTRLKKRITQHQTVVKNEIHNILERSNIKLASFINDIFGVAGSKFIELLMNGEVVTMEKVQSIMSKRMKASSEEIYESLQGILSMNDRMLISIQYHLYEVYQEEIASLEAQIQHQMIVDQELHDRLMEIPGIGAGTAAVILAEIGNNVDSFESEMALASWTGLCPGSYESGGKTYGSRTTRGNPHIKSALAQSAITAKKCKDTYLSAWCYRLQSRTSKAKANIALAHKLLRIIYQMIKTGDHFDERKLKGWRFQRNHPA</sequence>
<dbReference type="InterPro" id="IPR003346">
    <property type="entry name" value="Transposase_20"/>
</dbReference>
<dbReference type="EMBL" id="CP037940">
    <property type="protein sequence ID" value="QBO36788.1"/>
    <property type="molecule type" value="Genomic_DNA"/>
</dbReference>
<dbReference type="OrthoDB" id="9815354at2"/>
<dbReference type="GO" id="GO:0006313">
    <property type="term" value="P:DNA transposition"/>
    <property type="evidence" value="ECO:0007669"/>
    <property type="project" value="InterPro"/>
</dbReference>
<organism evidence="3 4">
    <name type="scientific">Periweissella cryptocerci</name>
    <dbReference type="NCBI Taxonomy" id="2506420"/>
    <lineage>
        <taxon>Bacteria</taxon>
        <taxon>Bacillati</taxon>
        <taxon>Bacillota</taxon>
        <taxon>Bacilli</taxon>
        <taxon>Lactobacillales</taxon>
        <taxon>Lactobacillaceae</taxon>
        <taxon>Periweissella</taxon>
    </lineage>
</organism>
<dbReference type="GO" id="GO:0003677">
    <property type="term" value="F:DNA binding"/>
    <property type="evidence" value="ECO:0007669"/>
    <property type="project" value="InterPro"/>
</dbReference>
<dbReference type="GO" id="GO:0004803">
    <property type="term" value="F:transposase activity"/>
    <property type="evidence" value="ECO:0007669"/>
    <property type="project" value="InterPro"/>
</dbReference>
<dbReference type="PANTHER" id="PTHR33055:SF13">
    <property type="entry name" value="TRANSPOSASE"/>
    <property type="match status" value="1"/>
</dbReference>
<proteinExistence type="predicted"/>
<feature type="domain" description="Transposase IS110-like N-terminal" evidence="1">
    <location>
        <begin position="9"/>
        <end position="158"/>
    </location>
</feature>
<evidence type="ECO:0000259" key="1">
    <source>
        <dbReference type="Pfam" id="PF01548"/>
    </source>
</evidence>
<dbReference type="RefSeq" id="WP_133363865.1">
    <property type="nucleotide sequence ID" value="NZ_CP037940.1"/>
</dbReference>
<dbReference type="Proteomes" id="UP000292886">
    <property type="component" value="Chromosome"/>
</dbReference>
<dbReference type="InterPro" id="IPR047650">
    <property type="entry name" value="Transpos_IS110"/>
</dbReference>
<name>A0A4P6YVG8_9LACO</name>
<dbReference type="KEGG" id="wei:EQG49_10105"/>
<accession>A0A4P6YVG8</accession>
<keyword evidence="4" id="KW-1185">Reference proteome</keyword>
<dbReference type="Pfam" id="PF01548">
    <property type="entry name" value="DEDD_Tnp_IS110"/>
    <property type="match status" value="1"/>
</dbReference>
<feature type="domain" description="Transposase IS116/IS110/IS902 C-terminal" evidence="2">
    <location>
        <begin position="257"/>
        <end position="334"/>
    </location>
</feature>
<dbReference type="PANTHER" id="PTHR33055">
    <property type="entry name" value="TRANSPOSASE FOR INSERTION SEQUENCE ELEMENT IS1111A"/>
    <property type="match status" value="1"/>
</dbReference>